<sequence length="156" mass="16256">MKLCLALAAVAAMTSFAAMAEEVEDPFADTVEARHGLMLQMQTDVAKVGAMAKGETAYDAAIAAKAAANITAVASVLSMDQFPAGSEVDKAADSYALPDIWTNQDDFIVKIAAMNEAAVAFQGVAGTDLETMKAGMTKLGEACGGCHKAYRKPEEE</sequence>
<name>C8RZ11_9RHOB</name>
<keyword evidence="1" id="KW-0813">Transport</keyword>
<evidence type="ECO:0000256" key="3">
    <source>
        <dbReference type="ARBA" id="ARBA00022723"/>
    </source>
</evidence>
<dbReference type="InterPro" id="IPR012127">
    <property type="entry name" value="Cyt_c_prime"/>
</dbReference>
<dbReference type="GO" id="GO:0005506">
    <property type="term" value="F:iron ion binding"/>
    <property type="evidence" value="ECO:0007669"/>
    <property type="project" value="InterPro"/>
</dbReference>
<keyword evidence="8" id="KW-0732">Signal</keyword>
<evidence type="ECO:0000313" key="9">
    <source>
        <dbReference type="EMBL" id="EEW25968.1"/>
    </source>
</evidence>
<feature type="chain" id="PRO_5002991745" evidence="8">
    <location>
        <begin position="21"/>
        <end position="156"/>
    </location>
</feature>
<dbReference type="SUPFAM" id="SSF47175">
    <property type="entry name" value="Cytochromes"/>
    <property type="match status" value="1"/>
</dbReference>
<evidence type="ECO:0000256" key="8">
    <source>
        <dbReference type="SAM" id="SignalP"/>
    </source>
</evidence>
<keyword evidence="2 7" id="KW-0349">Heme</keyword>
<keyword evidence="4" id="KW-0249">Electron transport</keyword>
<feature type="binding site" description="axial binding residue" evidence="6">
    <location>
        <position position="147"/>
    </location>
    <ligand>
        <name>heme c</name>
        <dbReference type="ChEBI" id="CHEBI:61717"/>
    </ligand>
    <ligandPart>
        <name>Fe</name>
        <dbReference type="ChEBI" id="CHEBI:18248"/>
    </ligandPart>
</feature>
<dbReference type="PIRSF" id="PIRSF000027">
    <property type="entry name" value="Cytc_c_prime"/>
    <property type="match status" value="1"/>
</dbReference>
<evidence type="ECO:0000256" key="1">
    <source>
        <dbReference type="ARBA" id="ARBA00022448"/>
    </source>
</evidence>
<dbReference type="GO" id="GO:0042597">
    <property type="term" value="C:periplasmic space"/>
    <property type="evidence" value="ECO:0007669"/>
    <property type="project" value="InterPro"/>
</dbReference>
<dbReference type="GO" id="GO:0020037">
    <property type="term" value="F:heme binding"/>
    <property type="evidence" value="ECO:0007669"/>
    <property type="project" value="InterPro"/>
</dbReference>
<evidence type="ECO:0000256" key="7">
    <source>
        <dbReference type="PIRSR" id="PIRSR000027-2"/>
    </source>
</evidence>
<dbReference type="Proteomes" id="UP000010121">
    <property type="component" value="Unassembled WGS sequence"/>
</dbReference>
<keyword evidence="5 6" id="KW-0408">Iron</keyword>
<keyword evidence="3 6" id="KW-0479">Metal-binding</keyword>
<protein>
    <submittedName>
        <fullName evidence="9">Cytochrome c prime</fullName>
    </submittedName>
</protein>
<comment type="caution">
    <text evidence="9">The sequence shown here is derived from an EMBL/GenBank/DDBJ whole genome shotgun (WGS) entry which is preliminary data.</text>
</comment>
<evidence type="ECO:0000313" key="10">
    <source>
        <dbReference type="Proteomes" id="UP000010121"/>
    </source>
</evidence>
<reference evidence="9 10" key="1">
    <citation type="submission" date="2009-08" db="EMBL/GenBank/DDBJ databases">
        <title>The draft genome of Rhodobacter sp. SW2.</title>
        <authorList>
            <consortium name="US DOE Joint Genome Institute (JGI-PGF)"/>
            <person name="Lucas S."/>
            <person name="Copeland A."/>
            <person name="Lapidus A."/>
            <person name="Glavina del Rio T."/>
            <person name="Tice H."/>
            <person name="Bruce D."/>
            <person name="Goodwin L."/>
            <person name="Pitluck S."/>
            <person name="Larimer F."/>
            <person name="Land M.L."/>
            <person name="Hauser L."/>
            <person name="Emerson D."/>
        </authorList>
    </citation>
    <scope>NUCLEOTIDE SEQUENCE [LARGE SCALE GENOMIC DNA]</scope>
    <source>
        <strain evidence="9 10">SW2</strain>
    </source>
</reference>
<comment type="PTM">
    <text evidence="7">Binds 1 heme group per subunit.</text>
</comment>
<dbReference type="InterPro" id="IPR002321">
    <property type="entry name" value="Cyt_c_II"/>
</dbReference>
<dbReference type="RefSeq" id="WP_008028754.1">
    <property type="nucleotide sequence ID" value="NZ_ACYY01000005.1"/>
</dbReference>
<evidence type="ECO:0000256" key="6">
    <source>
        <dbReference type="PIRSR" id="PIRSR000027-1"/>
    </source>
</evidence>
<feature type="binding site" description="covalent" evidence="7">
    <location>
        <position position="146"/>
    </location>
    <ligand>
        <name>heme c</name>
        <dbReference type="ChEBI" id="CHEBI:61717"/>
    </ligand>
</feature>
<feature type="binding site" description="covalent" evidence="7">
    <location>
        <position position="143"/>
    </location>
    <ligand>
        <name>heme c</name>
        <dbReference type="ChEBI" id="CHEBI:61717"/>
    </ligand>
</feature>
<dbReference type="PROSITE" id="PS51009">
    <property type="entry name" value="CYTCII"/>
    <property type="match status" value="1"/>
</dbReference>
<dbReference type="EMBL" id="ACYY01000005">
    <property type="protein sequence ID" value="EEW25968.1"/>
    <property type="molecule type" value="Genomic_DNA"/>
</dbReference>
<dbReference type="eggNOG" id="COG3909">
    <property type="taxonomic scope" value="Bacteria"/>
</dbReference>
<keyword evidence="10" id="KW-1185">Reference proteome</keyword>
<evidence type="ECO:0000256" key="5">
    <source>
        <dbReference type="ARBA" id="ARBA00023004"/>
    </source>
</evidence>
<dbReference type="InterPro" id="IPR010980">
    <property type="entry name" value="Cyt_c/b562"/>
</dbReference>
<accession>C8RZ11</accession>
<organism evidence="9 10">
    <name type="scientific">Rhodobacter ferrooxidans</name>
    <dbReference type="NCBI Taxonomy" id="371731"/>
    <lineage>
        <taxon>Bacteria</taxon>
        <taxon>Pseudomonadati</taxon>
        <taxon>Pseudomonadota</taxon>
        <taxon>Alphaproteobacteria</taxon>
        <taxon>Rhodobacterales</taxon>
        <taxon>Rhodobacter group</taxon>
        <taxon>Rhodobacter</taxon>
    </lineage>
</organism>
<dbReference type="Gene3D" id="1.20.120.10">
    <property type="entry name" value="Cytochrome c/b562"/>
    <property type="match status" value="1"/>
</dbReference>
<dbReference type="STRING" id="371731.Rsw2DRAFT_1039"/>
<gene>
    <name evidence="9" type="ORF">Rsw2DRAFT_1039</name>
</gene>
<dbReference type="GO" id="GO:0009055">
    <property type="term" value="F:electron transfer activity"/>
    <property type="evidence" value="ECO:0007669"/>
    <property type="project" value="InterPro"/>
</dbReference>
<dbReference type="GO" id="GO:0022900">
    <property type="term" value="P:electron transport chain"/>
    <property type="evidence" value="ECO:0007669"/>
    <property type="project" value="InterPro"/>
</dbReference>
<proteinExistence type="predicted"/>
<dbReference type="Pfam" id="PF01322">
    <property type="entry name" value="Cytochrom_C_2"/>
    <property type="match status" value="1"/>
</dbReference>
<feature type="signal peptide" evidence="8">
    <location>
        <begin position="1"/>
        <end position="20"/>
    </location>
</feature>
<evidence type="ECO:0000256" key="2">
    <source>
        <dbReference type="ARBA" id="ARBA00022617"/>
    </source>
</evidence>
<evidence type="ECO:0000256" key="4">
    <source>
        <dbReference type="ARBA" id="ARBA00022982"/>
    </source>
</evidence>
<dbReference type="AlphaFoldDB" id="C8RZ11"/>